<dbReference type="RefSeq" id="WP_235706156.1">
    <property type="nucleotide sequence ID" value="NZ_JAKGBZ010000092.1"/>
</dbReference>
<protein>
    <submittedName>
        <fullName evidence="2">Uncharacterized protein</fullName>
    </submittedName>
</protein>
<accession>A0ABS9E1G9</accession>
<evidence type="ECO:0000313" key="3">
    <source>
        <dbReference type="Proteomes" id="UP001521209"/>
    </source>
</evidence>
<keyword evidence="3" id="KW-1185">Reference proteome</keyword>
<feature type="region of interest" description="Disordered" evidence="1">
    <location>
        <begin position="21"/>
        <end position="57"/>
    </location>
</feature>
<evidence type="ECO:0000256" key="1">
    <source>
        <dbReference type="SAM" id="MobiDB-lite"/>
    </source>
</evidence>
<reference evidence="2 3" key="1">
    <citation type="submission" date="2022-01" db="EMBL/GenBank/DDBJ databases">
        <authorList>
            <person name="Won M."/>
            <person name="Kim S.-J."/>
            <person name="Kwon S.-W."/>
        </authorList>
    </citation>
    <scope>NUCLEOTIDE SEQUENCE [LARGE SCALE GENOMIC DNA]</scope>
    <source>
        <strain evidence="2 3">KCTC 23505</strain>
    </source>
</reference>
<dbReference type="Proteomes" id="UP001521209">
    <property type="component" value="Unassembled WGS sequence"/>
</dbReference>
<gene>
    <name evidence="2" type="ORF">L2A60_19580</name>
</gene>
<organism evidence="2 3">
    <name type="scientific">Acidiphilium iwatense</name>
    <dbReference type="NCBI Taxonomy" id="768198"/>
    <lineage>
        <taxon>Bacteria</taxon>
        <taxon>Pseudomonadati</taxon>
        <taxon>Pseudomonadota</taxon>
        <taxon>Alphaproteobacteria</taxon>
        <taxon>Acetobacterales</taxon>
        <taxon>Acidocellaceae</taxon>
        <taxon>Acidiphilium</taxon>
    </lineage>
</organism>
<evidence type="ECO:0000313" key="2">
    <source>
        <dbReference type="EMBL" id="MCF3948847.1"/>
    </source>
</evidence>
<proteinExistence type="predicted"/>
<comment type="caution">
    <text evidence="2">The sequence shown here is derived from an EMBL/GenBank/DDBJ whole genome shotgun (WGS) entry which is preliminary data.</text>
</comment>
<feature type="compositionally biased region" description="Basic and acidic residues" evidence="1">
    <location>
        <begin position="31"/>
        <end position="57"/>
    </location>
</feature>
<name>A0ABS9E1G9_9PROT</name>
<sequence length="57" mass="6318">MAILFARDARAFTFERVDLGSAGIVPDDPDSGEREERPVAVKREPDQSEGARFRVSP</sequence>
<dbReference type="EMBL" id="JAKGBZ010000092">
    <property type="protein sequence ID" value="MCF3948847.1"/>
    <property type="molecule type" value="Genomic_DNA"/>
</dbReference>